<feature type="compositionally biased region" description="Basic and acidic residues" evidence="1">
    <location>
        <begin position="289"/>
        <end position="304"/>
    </location>
</feature>
<evidence type="ECO:0000313" key="4">
    <source>
        <dbReference type="EMBL" id="KAF2405373.1"/>
    </source>
</evidence>
<keyword evidence="2" id="KW-0472">Membrane</keyword>
<dbReference type="AlphaFoldDB" id="A0A6G1IAN7"/>
<keyword evidence="3" id="KW-0732">Signal</keyword>
<evidence type="ECO:0000256" key="3">
    <source>
        <dbReference type="SAM" id="SignalP"/>
    </source>
</evidence>
<sequence length="304" mass="32127">MLIIPLLLALLFALSTAASSRCWAPDGKTVPALDVPCNNDGNSTCCGQGWACLSNNICMWTPSVQDKVTNHYGRGSCTDPTWTDPNCPKFCVSLSAGDNIPGAEAMARCPHVDNTFYCLNDNQANVNCERQDGVLTFPGTFSIVTVIGASTMSPSSNTNTSDPTSFRVSPNPTTTLSSPSAASTSTPDPKIEVLRSRTIGLAVGIPLGFLALAGAAYLFYRERRLRSIRSSASLGNATDPMRTSTPAAPVPYNPHRYGDGPGPAPMWGPGVPHSESGLSVAPQYSQAEVLRELPAEKTEPSEMG</sequence>
<evidence type="ECO:0000256" key="1">
    <source>
        <dbReference type="SAM" id="MobiDB-lite"/>
    </source>
</evidence>
<keyword evidence="2" id="KW-1133">Transmembrane helix</keyword>
<dbReference type="EMBL" id="ML996687">
    <property type="protein sequence ID" value="KAF2405373.1"/>
    <property type="molecule type" value="Genomic_DNA"/>
</dbReference>
<feature type="signal peptide" evidence="3">
    <location>
        <begin position="1"/>
        <end position="17"/>
    </location>
</feature>
<feature type="region of interest" description="Disordered" evidence="1">
    <location>
        <begin position="152"/>
        <end position="189"/>
    </location>
</feature>
<keyword evidence="5" id="KW-1185">Reference proteome</keyword>
<dbReference type="Proteomes" id="UP000799640">
    <property type="component" value="Unassembled WGS sequence"/>
</dbReference>
<gene>
    <name evidence="4" type="ORF">EJ06DRAFT_518359</name>
</gene>
<proteinExistence type="predicted"/>
<evidence type="ECO:0000256" key="2">
    <source>
        <dbReference type="SAM" id="Phobius"/>
    </source>
</evidence>
<name>A0A6G1IAN7_9PEZI</name>
<feature type="compositionally biased region" description="Low complexity" evidence="1">
    <location>
        <begin position="152"/>
        <end position="188"/>
    </location>
</feature>
<organism evidence="4 5">
    <name type="scientific">Trichodelitschia bisporula</name>
    <dbReference type="NCBI Taxonomy" id="703511"/>
    <lineage>
        <taxon>Eukaryota</taxon>
        <taxon>Fungi</taxon>
        <taxon>Dikarya</taxon>
        <taxon>Ascomycota</taxon>
        <taxon>Pezizomycotina</taxon>
        <taxon>Dothideomycetes</taxon>
        <taxon>Dothideomycetes incertae sedis</taxon>
        <taxon>Phaeotrichales</taxon>
        <taxon>Phaeotrichaceae</taxon>
        <taxon>Trichodelitschia</taxon>
    </lineage>
</organism>
<accession>A0A6G1IAN7</accession>
<protein>
    <recommendedName>
        <fullName evidence="6">Mid2 domain-containing protein</fullName>
    </recommendedName>
</protein>
<keyword evidence="2" id="KW-0812">Transmembrane</keyword>
<dbReference type="OrthoDB" id="5215637at2759"/>
<reference evidence="4" key="1">
    <citation type="journal article" date="2020" name="Stud. Mycol.">
        <title>101 Dothideomycetes genomes: a test case for predicting lifestyles and emergence of pathogens.</title>
        <authorList>
            <person name="Haridas S."/>
            <person name="Albert R."/>
            <person name="Binder M."/>
            <person name="Bloem J."/>
            <person name="Labutti K."/>
            <person name="Salamov A."/>
            <person name="Andreopoulos B."/>
            <person name="Baker S."/>
            <person name="Barry K."/>
            <person name="Bills G."/>
            <person name="Bluhm B."/>
            <person name="Cannon C."/>
            <person name="Castanera R."/>
            <person name="Culley D."/>
            <person name="Daum C."/>
            <person name="Ezra D."/>
            <person name="Gonzalez J."/>
            <person name="Henrissat B."/>
            <person name="Kuo A."/>
            <person name="Liang C."/>
            <person name="Lipzen A."/>
            <person name="Lutzoni F."/>
            <person name="Magnuson J."/>
            <person name="Mondo S."/>
            <person name="Nolan M."/>
            <person name="Ohm R."/>
            <person name="Pangilinan J."/>
            <person name="Park H.-J."/>
            <person name="Ramirez L."/>
            <person name="Alfaro M."/>
            <person name="Sun H."/>
            <person name="Tritt A."/>
            <person name="Yoshinaga Y."/>
            <person name="Zwiers L.-H."/>
            <person name="Turgeon B."/>
            <person name="Goodwin S."/>
            <person name="Spatafora J."/>
            <person name="Crous P."/>
            <person name="Grigoriev I."/>
        </authorList>
    </citation>
    <scope>NUCLEOTIDE SEQUENCE</scope>
    <source>
        <strain evidence="4">CBS 262.69</strain>
    </source>
</reference>
<feature type="chain" id="PRO_5026180608" description="Mid2 domain-containing protein" evidence="3">
    <location>
        <begin position="18"/>
        <end position="304"/>
    </location>
</feature>
<feature type="region of interest" description="Disordered" evidence="1">
    <location>
        <begin position="234"/>
        <end position="304"/>
    </location>
</feature>
<evidence type="ECO:0008006" key="6">
    <source>
        <dbReference type="Google" id="ProtNLM"/>
    </source>
</evidence>
<evidence type="ECO:0000313" key="5">
    <source>
        <dbReference type="Proteomes" id="UP000799640"/>
    </source>
</evidence>
<feature type="transmembrane region" description="Helical" evidence="2">
    <location>
        <begin position="199"/>
        <end position="220"/>
    </location>
</feature>